<dbReference type="HOGENOM" id="CLU_1029033_0_0_2"/>
<dbReference type="GeneID" id="4907833"/>
<dbReference type="AlphaFoldDB" id="A3DKZ6"/>
<organism evidence="1 2">
    <name type="scientific">Staphylothermus marinus (strain ATCC 43588 / DSM 3639 / JCM 9404 / F1)</name>
    <dbReference type="NCBI Taxonomy" id="399550"/>
    <lineage>
        <taxon>Archaea</taxon>
        <taxon>Thermoproteota</taxon>
        <taxon>Thermoprotei</taxon>
        <taxon>Desulfurococcales</taxon>
        <taxon>Desulfurococcaceae</taxon>
        <taxon>Staphylothermus</taxon>
    </lineage>
</organism>
<protein>
    <submittedName>
        <fullName evidence="1">Uncharacterized protein</fullName>
    </submittedName>
</protein>
<evidence type="ECO:0000313" key="2">
    <source>
        <dbReference type="Proteomes" id="UP000000254"/>
    </source>
</evidence>
<dbReference type="OrthoDB" id="373543at2157"/>
<sequence length="270" mass="30396">MIIGFKGFNIKDIIYLSIGVFSGGCEPSVSNELRPTLLLVKENNGIAVIRENNVLSIIYDGYNAPTGIILNQKHGEIYMHTFNVGNERVEGYLTRSKIDPRIFAGLYACMIGKGSDQRKAFLEVMDTLALGEGDPLKYMKTIISEHKVFHRLNNALNRLIKNEELLRKIIYNKLIIGGRSLGNTAYVSAIIKTSHGFIKECIEPISISTYKEYKWIQPNKFFICGLPNEIMEFASKYGSEKHVDPYMGNCIVGDDAVRLVILLEKYLSST</sequence>
<dbReference type="Proteomes" id="UP000000254">
    <property type="component" value="Chromosome"/>
</dbReference>
<gene>
    <name evidence="1" type="ordered locus">Smar_0193</name>
</gene>
<dbReference type="EMBL" id="CP000575">
    <property type="protein sequence ID" value="ABN69306.1"/>
    <property type="molecule type" value="Genomic_DNA"/>
</dbReference>
<reference evidence="1 2" key="2">
    <citation type="journal article" date="2009" name="Stand. Genomic Sci.">
        <title>Complete genome sequence of Staphylothermus marinus Stetter and Fiala 1986 type strain F1.</title>
        <authorList>
            <person name="Anderson I.J."/>
            <person name="Sun H."/>
            <person name="Lapidus A."/>
            <person name="Copeland A."/>
            <person name="Glavina Del Rio T."/>
            <person name="Tice H."/>
            <person name="Dalin E."/>
            <person name="Lucas S."/>
            <person name="Barry K."/>
            <person name="Land M."/>
            <person name="Richardson P."/>
            <person name="Huber H."/>
            <person name="Kyrpides N.C."/>
        </authorList>
    </citation>
    <scope>NUCLEOTIDE SEQUENCE [LARGE SCALE GENOMIC DNA]</scope>
    <source>
        <strain evidence="2">ATCC 43588 / DSM 3639 / JCM 9404 / F1</strain>
    </source>
</reference>
<proteinExistence type="predicted"/>
<dbReference type="eggNOG" id="arCOG10422">
    <property type="taxonomic scope" value="Archaea"/>
</dbReference>
<reference evidence="2" key="1">
    <citation type="journal article" date="2009" name="BMC Genomics">
        <title>The complete genome sequence of Staphylothermus marinus reveals differences in sulfur metabolism among heterotrophic Crenarchaeota.</title>
        <authorList>
            <person name="Anderson I.J."/>
            <person name="Dharmarajan L."/>
            <person name="Rodriguez J."/>
            <person name="Hooper S."/>
            <person name="Porat I."/>
            <person name="Ulrich L.E."/>
            <person name="Elkins J.G."/>
            <person name="Mavromatis K."/>
            <person name="Sun H."/>
            <person name="Land M."/>
            <person name="Lapidus A."/>
            <person name="Lucas S."/>
            <person name="Barry K."/>
            <person name="Huber H."/>
            <person name="Zhulin I.B."/>
            <person name="Whitman W.B."/>
            <person name="Mukhopadhyay B."/>
            <person name="Woese C."/>
            <person name="Bristow J."/>
            <person name="Kyrpides N."/>
        </authorList>
    </citation>
    <scope>NUCLEOTIDE SEQUENCE [LARGE SCALE GENOMIC DNA]</scope>
    <source>
        <strain evidence="2">ATCC 43588 / DSM 3639 / JCM 9404 / F1</strain>
    </source>
</reference>
<dbReference type="RefSeq" id="WP_011838497.1">
    <property type="nucleotide sequence ID" value="NC_009033.1"/>
</dbReference>
<dbReference type="KEGG" id="smr:Smar_0193"/>
<accession>A3DKZ6</accession>
<evidence type="ECO:0000313" key="1">
    <source>
        <dbReference type="EMBL" id="ABN69306.1"/>
    </source>
</evidence>
<dbReference type="STRING" id="399550.Smar_0193"/>
<dbReference type="PROSITE" id="PS51257">
    <property type="entry name" value="PROKAR_LIPOPROTEIN"/>
    <property type="match status" value="1"/>
</dbReference>
<keyword evidence="2" id="KW-1185">Reference proteome</keyword>
<name>A3DKZ6_STAMF</name>